<evidence type="ECO:0000313" key="3">
    <source>
        <dbReference type="Proteomes" id="UP000028939"/>
    </source>
</evidence>
<sequence>MSIDYDRLRELVAEMEQGAAATTRYTWLDLAHELIRLRDGIEAQRDTCTSAAAMCRDFNSPDAPAVASNLESVARALTGLLNGDTE</sequence>
<reference evidence="1 3" key="1">
    <citation type="submission" date="2014-08" db="EMBL/GenBank/DDBJ databases">
        <title>Complete genome sequence of Corynebacterium ureicelerivorans DSM 45051, a lipophilic and urea-splitting isolate from a blood culture of a septicaemia patient.</title>
        <authorList>
            <person name="Tippelt A."/>
            <person name="Albersmeier A."/>
            <person name="Brinkrolf K."/>
            <person name="Ruckert C."/>
            <person name="Tauch A."/>
        </authorList>
    </citation>
    <scope>NUCLEOTIDE SEQUENCE [LARGE SCALE GENOMIC DNA]</scope>
    <source>
        <strain evidence="1 3">IMMIB RIV-2301</strain>
        <plasmid evidence="3">Plasmid unnamed</plasmid>
        <plasmid evidence="2">unnamed</plasmid>
    </source>
</reference>
<dbReference type="Proteomes" id="UP000028939">
    <property type="component" value="Chromosome"/>
</dbReference>
<evidence type="ECO:0000313" key="2">
    <source>
        <dbReference type="EMBL" id="AIL97815.1"/>
    </source>
</evidence>
<keyword evidence="3" id="KW-1185">Reference proteome</keyword>
<evidence type="ECO:0000313" key="1">
    <source>
        <dbReference type="EMBL" id="AIL96411.1"/>
    </source>
</evidence>
<dbReference type="Proteomes" id="UP000028939">
    <property type="component" value="Plasmid unnamed"/>
</dbReference>
<dbReference type="HOGENOM" id="CLU_2552522_0_0_11"/>
<accession>A0A077HIX1</accession>
<dbReference type="EMBL" id="CP009216">
    <property type="protein sequence ID" value="AIL97815.1"/>
    <property type="molecule type" value="Genomic_DNA"/>
</dbReference>
<keyword evidence="2" id="KW-0614">Plasmid</keyword>
<dbReference type="AlphaFoldDB" id="A0A077HIX1"/>
<name>A0A077HIX1_9CORY</name>
<dbReference type="RefSeq" id="WP_038610237.1">
    <property type="nucleotide sequence ID" value="NZ_CP009215.1"/>
</dbReference>
<proteinExistence type="predicted"/>
<protein>
    <submittedName>
        <fullName evidence="1">Uncharacterized protein</fullName>
    </submittedName>
</protein>
<organism evidence="1 3">
    <name type="scientific">Corynebacterium ureicelerivorans</name>
    <dbReference type="NCBI Taxonomy" id="401472"/>
    <lineage>
        <taxon>Bacteria</taxon>
        <taxon>Bacillati</taxon>
        <taxon>Actinomycetota</taxon>
        <taxon>Actinomycetes</taxon>
        <taxon>Mycobacteriales</taxon>
        <taxon>Corynebacteriaceae</taxon>
        <taxon>Corynebacterium</taxon>
    </lineage>
</organism>
<dbReference type="EMBL" id="CP009215">
    <property type="protein sequence ID" value="AIL96411.1"/>
    <property type="molecule type" value="Genomic_DNA"/>
</dbReference>
<geneLocation type="plasmid" evidence="2">
    <name>unnamed</name>
</geneLocation>
<dbReference type="KEGG" id="cuv:CUREI_11590"/>
<dbReference type="KEGG" id="cuv:CUREI_03060"/>
<dbReference type="STRING" id="401472.CUREI_03060"/>
<gene>
    <name evidence="1" type="ORF">CUREI_03060</name>
    <name evidence="2" type="ORF">CUREI_11590</name>
</gene>